<name>A0A075NWI5_9ALTE</name>
<reference evidence="1 2" key="1">
    <citation type="submission" date="2014-06" db="EMBL/GenBank/DDBJ databases">
        <title>Genomes of Alteromonas australica, a world apart.</title>
        <authorList>
            <person name="Gonzaga A."/>
            <person name="Lopez-Perez M."/>
            <person name="Rodriguez-Valera F."/>
        </authorList>
    </citation>
    <scope>NUCLEOTIDE SEQUENCE [LARGE SCALE GENOMIC DNA]</scope>
    <source>
        <strain evidence="1 2">H 17</strain>
    </source>
</reference>
<sequence length="101" mass="12026">MKRDRYLNYSLDNRILALVFSSFTLRGKINSLYKLFIFKHNFFSFKLAKTTFVTNTYPVVSVCTHKYMFASMRLKSQMSFKTTGRQVKSDEQAYQHTLKDR</sequence>
<evidence type="ECO:0000313" key="1">
    <source>
        <dbReference type="EMBL" id="AIF97816.1"/>
    </source>
</evidence>
<organism evidence="1 2">
    <name type="scientific">Alteromonas australica</name>
    <dbReference type="NCBI Taxonomy" id="589873"/>
    <lineage>
        <taxon>Bacteria</taxon>
        <taxon>Pseudomonadati</taxon>
        <taxon>Pseudomonadota</taxon>
        <taxon>Gammaproteobacteria</taxon>
        <taxon>Alteromonadales</taxon>
        <taxon>Alteromonadaceae</taxon>
        <taxon>Alteromonas/Salinimonas group</taxon>
        <taxon>Alteromonas</taxon>
    </lineage>
</organism>
<dbReference type="AlphaFoldDB" id="A0A075NWI5"/>
<dbReference type="EMBL" id="CP008849">
    <property type="protein sequence ID" value="AIF97816.1"/>
    <property type="molecule type" value="Genomic_DNA"/>
</dbReference>
<evidence type="ECO:0000313" key="2">
    <source>
        <dbReference type="Proteomes" id="UP000056090"/>
    </source>
</evidence>
<keyword evidence="2" id="KW-1185">Reference proteome</keyword>
<dbReference type="Proteomes" id="UP000056090">
    <property type="component" value="Chromosome"/>
</dbReference>
<gene>
    <name evidence="1" type="ORF">EP13_03385</name>
</gene>
<dbReference type="KEGG" id="aal:EP13_03385"/>
<accession>A0A075NWI5</accession>
<protein>
    <submittedName>
        <fullName evidence="1">Uncharacterized protein</fullName>
    </submittedName>
</protein>
<proteinExistence type="predicted"/>